<dbReference type="GO" id="GO:0016042">
    <property type="term" value="P:lipid catabolic process"/>
    <property type="evidence" value="ECO:0007669"/>
    <property type="project" value="UniProtKB-KW"/>
</dbReference>
<dbReference type="AlphaFoldDB" id="A0A1Y1HYW8"/>
<dbReference type="PANTHER" id="PTHR31403:SF7">
    <property type="entry name" value="PHOSPHOLIPASE A1-IGAMMA3, CHLOROPLASTIC"/>
    <property type="match status" value="1"/>
</dbReference>
<keyword evidence="10" id="KW-1133">Transmembrane helix</keyword>
<dbReference type="EMBL" id="DF237018">
    <property type="protein sequence ID" value="GAQ81058.1"/>
    <property type="molecule type" value="Genomic_DNA"/>
</dbReference>
<dbReference type="CDD" id="cd00519">
    <property type="entry name" value="Lipase_3"/>
    <property type="match status" value="1"/>
</dbReference>
<feature type="transmembrane region" description="Helical" evidence="10">
    <location>
        <begin position="297"/>
        <end position="324"/>
    </location>
</feature>
<evidence type="ECO:0000256" key="10">
    <source>
        <dbReference type="SAM" id="Phobius"/>
    </source>
</evidence>
<dbReference type="SUPFAM" id="SSF53474">
    <property type="entry name" value="alpha/beta-Hydrolases"/>
    <property type="match status" value="1"/>
</dbReference>
<evidence type="ECO:0000256" key="6">
    <source>
        <dbReference type="ARBA" id="ARBA00022946"/>
    </source>
</evidence>
<evidence type="ECO:0000256" key="8">
    <source>
        <dbReference type="ARBA" id="ARBA00023098"/>
    </source>
</evidence>
<dbReference type="InterPro" id="IPR029058">
    <property type="entry name" value="AB_hydrolase_fold"/>
</dbReference>
<feature type="region of interest" description="Disordered" evidence="9">
    <location>
        <begin position="47"/>
        <end position="86"/>
    </location>
</feature>
<evidence type="ECO:0000256" key="7">
    <source>
        <dbReference type="ARBA" id="ARBA00022963"/>
    </source>
</evidence>
<comment type="subcellular location">
    <subcellularLocation>
        <location evidence="1">Plastid</location>
        <location evidence="1">Chloroplast</location>
    </subcellularLocation>
</comment>
<dbReference type="InterPro" id="IPR002921">
    <property type="entry name" value="Fungal_lipase-type"/>
</dbReference>
<evidence type="ECO:0000313" key="12">
    <source>
        <dbReference type="EMBL" id="GAQ81058.1"/>
    </source>
</evidence>
<evidence type="ECO:0000256" key="9">
    <source>
        <dbReference type="SAM" id="MobiDB-lite"/>
    </source>
</evidence>
<dbReference type="Gene3D" id="3.40.50.1820">
    <property type="entry name" value="alpha/beta hydrolase"/>
    <property type="match status" value="2"/>
</dbReference>
<feature type="transmembrane region" description="Helical" evidence="10">
    <location>
        <begin position="331"/>
        <end position="352"/>
    </location>
</feature>
<evidence type="ECO:0000313" key="13">
    <source>
        <dbReference type="Proteomes" id="UP000054558"/>
    </source>
</evidence>
<evidence type="ECO:0000256" key="5">
    <source>
        <dbReference type="ARBA" id="ARBA00022801"/>
    </source>
</evidence>
<dbReference type="Proteomes" id="UP000054558">
    <property type="component" value="Unassembled WGS sequence"/>
</dbReference>
<feature type="transmembrane region" description="Helical" evidence="10">
    <location>
        <begin position="372"/>
        <end position="393"/>
    </location>
</feature>
<keyword evidence="3" id="KW-0150">Chloroplast</keyword>
<protein>
    <recommendedName>
        <fullName evidence="11">Fungal lipase-type domain-containing protein</fullName>
    </recommendedName>
</protein>
<keyword evidence="7" id="KW-0442">Lipid degradation</keyword>
<organism evidence="12 13">
    <name type="scientific">Klebsormidium nitens</name>
    <name type="common">Green alga</name>
    <name type="synonym">Ulothrix nitens</name>
    <dbReference type="NCBI Taxonomy" id="105231"/>
    <lineage>
        <taxon>Eukaryota</taxon>
        <taxon>Viridiplantae</taxon>
        <taxon>Streptophyta</taxon>
        <taxon>Klebsormidiophyceae</taxon>
        <taxon>Klebsormidiales</taxon>
        <taxon>Klebsormidiaceae</taxon>
        <taxon>Klebsormidium</taxon>
    </lineage>
</organism>
<sequence>MACSSVAPCALAPTLFSLGPALATRAGPANLRAPTLLRGTPFFGGKLSQSAEGSKIRRSRPAPIARAQAVSTSAPKTVVKGDSDDDDPKWLELHGKSNWAGLLPIKGENGDPGTLDPDLKKTIIKYGEMAQLTYDSVDLYEWSRYRSQNRYTKKVGKDLVPSNLFGENLKVPSYFEHLPGEGYEAVAYMYASEKTKVIRAVKADKGQDMQEDVWIGYIAYSKTKRDIVVGWRGTQQPAEWVADAEVGLIPYKKFVAPTVGKKDLAGSTDLAGDKGSTEDKDSPPLGDALTYLSKAGYGALAFVGATFLGGVSAGIIAGFFYIFAKLVESESLLGSLLNAAFGAVAALPISKFGPKLLPDLFQFWPELEKGKVGGFVTSYAIAVGVLTAFLNLVNPGDQFWTVDKLIFIIAVLLPTGATAAAEAWESAGDVPQVHEGFFELYDPTGDPNKAPKLPKAKETQGKFPRKVIHETIPQLLSEYPEARTISVTGHSLGGALAVLSAYDIVESGYNLRPDGVTRVPVACFAFEAPRVGNPRFKASFAANKKNELAAIRVVNKPDIVTQVPKAFYLQNVYYILAAITNNDIVVDIINWVEGIGYGWGLPSAFEHVAPEQELVHDSREVDYLKKMTSWNPLDNKDAIGYYHNLEVNLHMVSGYWSDTFSRDFALCNKSADVIDPRAGVPPEWFKTLIPYVVRADPGTALIEPYSDELPPTEGEDNERLIGQGPVAGRGPTPGKCMPLKRNYFEQYLKGYTPPAKNELWEALKEKWEDFKAGSAQR</sequence>
<comment type="similarity">
    <text evidence="2">Belongs to the AB hydrolase superfamily. Lipase family.</text>
</comment>
<evidence type="ECO:0000256" key="1">
    <source>
        <dbReference type="ARBA" id="ARBA00004229"/>
    </source>
</evidence>
<name>A0A1Y1HYW8_KLENI</name>
<dbReference type="PANTHER" id="PTHR31403">
    <property type="entry name" value="PHOSPHOLIPASE A1-IBETA2, CHLOROPLASTIC"/>
    <property type="match status" value="1"/>
</dbReference>
<dbReference type="Pfam" id="PF01764">
    <property type="entry name" value="Lipase_3"/>
    <property type="match status" value="1"/>
</dbReference>
<dbReference type="GO" id="GO:0004620">
    <property type="term" value="F:phospholipase activity"/>
    <property type="evidence" value="ECO:0007669"/>
    <property type="project" value="UniProtKB-ARBA"/>
</dbReference>
<proteinExistence type="inferred from homology"/>
<keyword evidence="10" id="KW-0472">Membrane</keyword>
<feature type="transmembrane region" description="Helical" evidence="10">
    <location>
        <begin position="405"/>
        <end position="424"/>
    </location>
</feature>
<keyword evidence="13" id="KW-1185">Reference proteome</keyword>
<keyword evidence="6" id="KW-0809">Transit peptide</keyword>
<keyword evidence="4" id="KW-0934">Plastid</keyword>
<dbReference type="GO" id="GO:0009507">
    <property type="term" value="C:chloroplast"/>
    <property type="evidence" value="ECO:0007669"/>
    <property type="project" value="UniProtKB-SubCell"/>
</dbReference>
<keyword evidence="5" id="KW-0378">Hydrolase</keyword>
<evidence type="ECO:0000256" key="3">
    <source>
        <dbReference type="ARBA" id="ARBA00022528"/>
    </source>
</evidence>
<evidence type="ECO:0000259" key="11">
    <source>
        <dbReference type="Pfam" id="PF01764"/>
    </source>
</evidence>
<evidence type="ECO:0000256" key="2">
    <source>
        <dbReference type="ARBA" id="ARBA00010701"/>
    </source>
</evidence>
<accession>A0A1Y1HYW8</accession>
<evidence type="ECO:0000256" key="4">
    <source>
        <dbReference type="ARBA" id="ARBA00022640"/>
    </source>
</evidence>
<keyword evidence="10" id="KW-0812">Transmembrane</keyword>
<feature type="domain" description="Fungal lipase-type" evidence="11">
    <location>
        <begin position="430"/>
        <end position="566"/>
    </location>
</feature>
<reference evidence="12 13" key="1">
    <citation type="journal article" date="2014" name="Nat. Commun.">
        <title>Klebsormidium flaccidum genome reveals primary factors for plant terrestrial adaptation.</title>
        <authorList>
            <person name="Hori K."/>
            <person name="Maruyama F."/>
            <person name="Fujisawa T."/>
            <person name="Togashi T."/>
            <person name="Yamamoto N."/>
            <person name="Seo M."/>
            <person name="Sato S."/>
            <person name="Yamada T."/>
            <person name="Mori H."/>
            <person name="Tajima N."/>
            <person name="Moriyama T."/>
            <person name="Ikeuchi M."/>
            <person name="Watanabe M."/>
            <person name="Wada H."/>
            <person name="Kobayashi K."/>
            <person name="Saito M."/>
            <person name="Masuda T."/>
            <person name="Sasaki-Sekimoto Y."/>
            <person name="Mashiguchi K."/>
            <person name="Awai K."/>
            <person name="Shimojima M."/>
            <person name="Masuda S."/>
            <person name="Iwai M."/>
            <person name="Nobusawa T."/>
            <person name="Narise T."/>
            <person name="Kondo S."/>
            <person name="Saito H."/>
            <person name="Sato R."/>
            <person name="Murakawa M."/>
            <person name="Ihara Y."/>
            <person name="Oshima-Yamada Y."/>
            <person name="Ohtaka K."/>
            <person name="Satoh M."/>
            <person name="Sonobe K."/>
            <person name="Ishii M."/>
            <person name="Ohtani R."/>
            <person name="Kanamori-Sato M."/>
            <person name="Honoki R."/>
            <person name="Miyazaki D."/>
            <person name="Mochizuki H."/>
            <person name="Umetsu J."/>
            <person name="Higashi K."/>
            <person name="Shibata D."/>
            <person name="Kamiya Y."/>
            <person name="Sato N."/>
            <person name="Nakamura Y."/>
            <person name="Tabata S."/>
            <person name="Ida S."/>
            <person name="Kurokawa K."/>
            <person name="Ohta H."/>
        </authorList>
    </citation>
    <scope>NUCLEOTIDE SEQUENCE [LARGE SCALE GENOMIC DNA]</scope>
    <source>
        <strain evidence="12 13">NIES-2285</strain>
    </source>
</reference>
<dbReference type="OrthoDB" id="438440at2759"/>
<gene>
    <name evidence="12" type="ORF">KFL_000690360</name>
</gene>
<keyword evidence="8" id="KW-0443">Lipid metabolism</keyword>